<evidence type="ECO:0000313" key="9">
    <source>
        <dbReference type="Proteomes" id="UP001057474"/>
    </source>
</evidence>
<evidence type="ECO:0000256" key="6">
    <source>
        <dbReference type="SAM" id="SignalP"/>
    </source>
</evidence>
<feature type="domain" description="Peptidase S8/S53" evidence="7">
    <location>
        <begin position="209"/>
        <end position="435"/>
    </location>
</feature>
<comment type="caution">
    <text evidence="5">Lacks conserved residue(s) required for the propagation of feature annotation.</text>
</comment>
<dbReference type="PANTHER" id="PTHR43806">
    <property type="entry name" value="PEPTIDASE S8"/>
    <property type="match status" value="1"/>
</dbReference>
<feature type="signal peptide" evidence="6">
    <location>
        <begin position="1"/>
        <end position="25"/>
    </location>
</feature>
<dbReference type="Gene3D" id="3.40.50.200">
    <property type="entry name" value="Peptidase S8/S53 domain"/>
    <property type="match status" value="1"/>
</dbReference>
<dbReference type="PANTHER" id="PTHR43806:SF11">
    <property type="entry name" value="CEREVISIN-RELATED"/>
    <property type="match status" value="1"/>
</dbReference>
<comment type="similarity">
    <text evidence="1 5">Belongs to the peptidase S8 family.</text>
</comment>
<sequence>MKIRKCLFLLNSVLAFFSLESASFAAKEQCGELLDQIILKYKEVNSQEQPELDKLWWERFSQKSGLPVQTIKPMVSGAYLVVVDSEKLKHLSSAKNISTDKYFSVGLTKILKQPDVQYADRDMRYCLIKPPVHTSNTDPSASTMQVSISHASQWDEFRYPGVMLESAPGLLNGAWSITLGYATPPIVISNFEAINYNPDLAPNLLTGWNFGTHSTDVSQVGDEHGTHTAGTIAATGAIAGITGMGPFLKILPIVPGSLSDLEQGLYWAMGRDIPGVPHNNYPAKVVSMSFNYPSYIGCQPSLQEALDAFIQNNGVITVSAGNDNVPASNNPPRSCNNVMVVAATQINGYRANYSNYGPRVTIAAPGGEQVNGDPCDANGILSTVSAGGGCQNSGFSFYEGTSMATPHVAGIAGLIYAINPYLSSQEVKSILLESVDSFAPTPDPQRSCLGEKSCGVGIINAYKAVKLATSGHTVIAAPSSTDLRLKNSFDPFNRCPPNFYVPTARSIPSPLATKWEINQATRACQPLSAYETPVLQVNGALLTASYGRTVFTLATPGVICRINDANGFIC</sequence>
<dbReference type="PROSITE" id="PS00138">
    <property type="entry name" value="SUBTILASE_SER"/>
    <property type="match status" value="1"/>
</dbReference>
<evidence type="ECO:0000256" key="4">
    <source>
        <dbReference type="ARBA" id="ARBA00022825"/>
    </source>
</evidence>
<evidence type="ECO:0000256" key="5">
    <source>
        <dbReference type="PROSITE-ProRule" id="PRU01240"/>
    </source>
</evidence>
<gene>
    <name evidence="8" type="ORF">J2N86_10560</name>
</gene>
<dbReference type="InterPro" id="IPR050131">
    <property type="entry name" value="Peptidase_S8_subtilisin-like"/>
</dbReference>
<dbReference type="InterPro" id="IPR036852">
    <property type="entry name" value="Peptidase_S8/S53_dom_sf"/>
</dbReference>
<evidence type="ECO:0000256" key="3">
    <source>
        <dbReference type="ARBA" id="ARBA00022801"/>
    </source>
</evidence>
<dbReference type="InterPro" id="IPR000209">
    <property type="entry name" value="Peptidase_S8/S53_dom"/>
</dbReference>
<dbReference type="Proteomes" id="UP001057474">
    <property type="component" value="Chromosome"/>
</dbReference>
<dbReference type="EMBL" id="CP071527">
    <property type="protein sequence ID" value="USQ13130.1"/>
    <property type="molecule type" value="Genomic_DNA"/>
</dbReference>
<keyword evidence="4" id="KW-0720">Serine protease</keyword>
<dbReference type="InterPro" id="IPR023828">
    <property type="entry name" value="Peptidase_S8_Ser-AS"/>
</dbReference>
<dbReference type="SUPFAM" id="SSF52743">
    <property type="entry name" value="Subtilisin-like"/>
    <property type="match status" value="1"/>
</dbReference>
<evidence type="ECO:0000256" key="2">
    <source>
        <dbReference type="ARBA" id="ARBA00022670"/>
    </source>
</evidence>
<keyword evidence="6" id="KW-0732">Signal</keyword>
<organism evidence="8 9">
    <name type="scientific">Legionella lytica</name>
    <dbReference type="NCBI Taxonomy" id="96232"/>
    <lineage>
        <taxon>Bacteria</taxon>
        <taxon>Pseudomonadati</taxon>
        <taxon>Pseudomonadota</taxon>
        <taxon>Gammaproteobacteria</taxon>
        <taxon>Legionellales</taxon>
        <taxon>Legionellaceae</taxon>
        <taxon>Legionella</taxon>
    </lineage>
</organism>
<evidence type="ECO:0000313" key="8">
    <source>
        <dbReference type="EMBL" id="USQ13130.1"/>
    </source>
</evidence>
<dbReference type="PROSITE" id="PS51892">
    <property type="entry name" value="SUBTILASE"/>
    <property type="match status" value="1"/>
</dbReference>
<keyword evidence="2" id="KW-0645">Protease</keyword>
<accession>A0ABY4Y7C8</accession>
<name>A0ABY4Y7C8_9GAMM</name>
<dbReference type="InterPro" id="IPR015500">
    <property type="entry name" value="Peptidase_S8_subtilisin-rel"/>
</dbReference>
<reference evidence="8" key="1">
    <citation type="submission" date="2021-03" db="EMBL/GenBank/DDBJ databases">
        <title>Legionella lytica PCM 2298.</title>
        <authorList>
            <person name="Koper P."/>
        </authorList>
    </citation>
    <scope>NUCLEOTIDE SEQUENCE</scope>
    <source>
        <strain evidence="8">PCM 2298</strain>
    </source>
</reference>
<feature type="chain" id="PRO_5047469222" evidence="6">
    <location>
        <begin position="26"/>
        <end position="570"/>
    </location>
</feature>
<keyword evidence="3" id="KW-0378">Hydrolase</keyword>
<dbReference type="Pfam" id="PF00082">
    <property type="entry name" value="Peptidase_S8"/>
    <property type="match status" value="1"/>
</dbReference>
<proteinExistence type="inferred from homology"/>
<evidence type="ECO:0000256" key="1">
    <source>
        <dbReference type="ARBA" id="ARBA00011073"/>
    </source>
</evidence>
<dbReference type="PRINTS" id="PR00723">
    <property type="entry name" value="SUBTILISIN"/>
</dbReference>
<protein>
    <submittedName>
        <fullName evidence="8">S8 family serine peptidase</fullName>
    </submittedName>
</protein>
<keyword evidence="9" id="KW-1185">Reference proteome</keyword>
<dbReference type="RefSeq" id="WP_252579399.1">
    <property type="nucleotide sequence ID" value="NZ_CP071527.1"/>
</dbReference>
<evidence type="ECO:0000259" key="7">
    <source>
        <dbReference type="Pfam" id="PF00082"/>
    </source>
</evidence>